<evidence type="ECO:0000256" key="3">
    <source>
        <dbReference type="SAM" id="SignalP"/>
    </source>
</evidence>
<keyword evidence="2" id="KW-1133">Transmembrane helix</keyword>
<dbReference type="Proteomes" id="UP000824540">
    <property type="component" value="Unassembled WGS sequence"/>
</dbReference>
<organism evidence="5 6">
    <name type="scientific">Albula glossodonta</name>
    <name type="common">roundjaw bonefish</name>
    <dbReference type="NCBI Taxonomy" id="121402"/>
    <lineage>
        <taxon>Eukaryota</taxon>
        <taxon>Metazoa</taxon>
        <taxon>Chordata</taxon>
        <taxon>Craniata</taxon>
        <taxon>Vertebrata</taxon>
        <taxon>Euteleostomi</taxon>
        <taxon>Actinopterygii</taxon>
        <taxon>Neopterygii</taxon>
        <taxon>Teleostei</taxon>
        <taxon>Albuliformes</taxon>
        <taxon>Albulidae</taxon>
        <taxon>Albula</taxon>
    </lineage>
</organism>
<feature type="chain" id="PRO_5035745965" description="Ig-like domain-containing protein" evidence="3">
    <location>
        <begin position="23"/>
        <end position="421"/>
    </location>
</feature>
<feature type="signal peptide" evidence="3">
    <location>
        <begin position="1"/>
        <end position="22"/>
    </location>
</feature>
<dbReference type="InterPro" id="IPR021963">
    <property type="entry name" value="Tcell_CD4_Cterm"/>
</dbReference>
<dbReference type="InterPro" id="IPR036179">
    <property type="entry name" value="Ig-like_dom_sf"/>
</dbReference>
<evidence type="ECO:0000259" key="4">
    <source>
        <dbReference type="PROSITE" id="PS50835"/>
    </source>
</evidence>
<keyword evidence="3" id="KW-0732">Signal</keyword>
<dbReference type="InterPro" id="IPR013783">
    <property type="entry name" value="Ig-like_fold"/>
</dbReference>
<feature type="domain" description="Ig-like" evidence="4">
    <location>
        <begin position="126"/>
        <end position="187"/>
    </location>
</feature>
<dbReference type="SMART" id="SM00409">
    <property type="entry name" value="IG"/>
    <property type="match status" value="3"/>
</dbReference>
<feature type="region of interest" description="Disordered" evidence="1">
    <location>
        <begin position="401"/>
        <end position="421"/>
    </location>
</feature>
<feature type="compositionally biased region" description="Basic and acidic residues" evidence="1">
    <location>
        <begin position="409"/>
        <end position="421"/>
    </location>
</feature>
<reference evidence="5" key="1">
    <citation type="thesis" date="2021" institute="BYU ScholarsArchive" country="Provo, UT, USA">
        <title>Applications of and Algorithms for Genome Assembly and Genomic Analyses with an Emphasis on Marine Teleosts.</title>
        <authorList>
            <person name="Pickett B.D."/>
        </authorList>
    </citation>
    <scope>NUCLEOTIDE SEQUENCE</scope>
    <source>
        <strain evidence="5">HI-2016</strain>
    </source>
</reference>
<evidence type="ECO:0000313" key="6">
    <source>
        <dbReference type="Proteomes" id="UP000824540"/>
    </source>
</evidence>
<accession>A0A8T2P5S4</accession>
<feature type="compositionally biased region" description="Polar residues" evidence="1">
    <location>
        <begin position="79"/>
        <end position="94"/>
    </location>
</feature>
<keyword evidence="2" id="KW-0472">Membrane</keyword>
<comment type="caution">
    <text evidence="5">The sequence shown here is derived from an EMBL/GenBank/DDBJ whole genome shotgun (WGS) entry which is preliminary data.</text>
</comment>
<dbReference type="SUPFAM" id="SSF48726">
    <property type="entry name" value="Immunoglobulin"/>
    <property type="match status" value="3"/>
</dbReference>
<keyword evidence="2" id="KW-0812">Transmembrane</keyword>
<proteinExistence type="predicted"/>
<dbReference type="PANTHER" id="PTHR11422:SF6">
    <property type="entry name" value="HEMICENTIN-1 ISOFORM X1"/>
    <property type="match status" value="1"/>
</dbReference>
<dbReference type="InterPro" id="IPR003598">
    <property type="entry name" value="Ig_sub2"/>
</dbReference>
<feature type="transmembrane region" description="Helical" evidence="2">
    <location>
        <begin position="346"/>
        <end position="370"/>
    </location>
</feature>
<dbReference type="EMBL" id="JAFBMS010000018">
    <property type="protein sequence ID" value="KAG9344962.1"/>
    <property type="molecule type" value="Genomic_DNA"/>
</dbReference>
<dbReference type="OrthoDB" id="6159398at2759"/>
<protein>
    <recommendedName>
        <fullName evidence="4">Ig-like domain-containing protein</fullName>
    </recommendedName>
</protein>
<dbReference type="PANTHER" id="PTHR11422">
    <property type="entry name" value="T-CELL SURFACE GLYCOPROTEIN CD4"/>
    <property type="match status" value="1"/>
</dbReference>
<dbReference type="SMART" id="SM00408">
    <property type="entry name" value="IGc2"/>
    <property type="match status" value="1"/>
</dbReference>
<keyword evidence="6" id="KW-1185">Reference proteome</keyword>
<feature type="region of interest" description="Disordered" evidence="1">
    <location>
        <begin position="68"/>
        <end position="104"/>
    </location>
</feature>
<name>A0A8T2P5S4_9TELE</name>
<sequence length="421" mass="46279">MSNRDTTLLSLIALWCLSSVRSEDIYVVQGERSVKMPCPSMGSEWWYESHLIAKQDLKTGYELKGKAPMASRARLSPDRSLQISLPTSTDSGSYTCRGGKGTRHKETKHNLHVVSVSANPSGPFLQGHKTELRCQVSGDSKVEPKWIHPNGMHMETPNGTFTLMSVAMADSGKWICLITPTFNVTLTAAVLGVMPSTKVTVDRGQSAVLPCILISNPNSSSPLSTGTFSSLRLQGGNWTQLTPHSQTLLSILDGGSSWNSSSGTKTKLQAVEEKQLVGDFSVTLKNVQQSGTYNCSLNFKDRGTLITQVVLEVKGQPHGNVVPSDDGPNADVVSTKDAGDFLGLRWWIWLGIGAGSLVLIVLIIVVVYMIQRNKRMKKRAKKLRSMRKPLTANDYCHCNRVTVGRPNGRQRERTPMKERQR</sequence>
<evidence type="ECO:0000313" key="5">
    <source>
        <dbReference type="EMBL" id="KAG9344962.1"/>
    </source>
</evidence>
<dbReference type="InterPro" id="IPR007110">
    <property type="entry name" value="Ig-like_dom"/>
</dbReference>
<dbReference type="InterPro" id="IPR003599">
    <property type="entry name" value="Ig_sub"/>
</dbReference>
<dbReference type="Gene3D" id="2.60.40.10">
    <property type="entry name" value="Immunoglobulins"/>
    <property type="match status" value="3"/>
</dbReference>
<gene>
    <name evidence="5" type="ORF">JZ751_009502</name>
</gene>
<evidence type="ECO:0000256" key="1">
    <source>
        <dbReference type="SAM" id="MobiDB-lite"/>
    </source>
</evidence>
<dbReference type="AlphaFoldDB" id="A0A8T2P5S4"/>
<dbReference type="Pfam" id="PF12104">
    <property type="entry name" value="Tcell_CD4_C"/>
    <property type="match status" value="1"/>
</dbReference>
<evidence type="ECO:0000256" key="2">
    <source>
        <dbReference type="SAM" id="Phobius"/>
    </source>
</evidence>
<dbReference type="PROSITE" id="PS50835">
    <property type="entry name" value="IG_LIKE"/>
    <property type="match status" value="1"/>
</dbReference>